<sequence length="167" mass="18374">MDRTESAPTPGHMESETEVRRVSEVEVSVSRLFDAPRAALFEAWTRPDRFMRWWAPKSMGVPIRSCEMDVRAGGGYRLEFGSDAGGTFAFYGRYLDVVPGARLVWTNEEEPDGAVTTVTFEEAGGGTHVTYRETYPSRESCDEGYAAMAGCAAEQFGQLADLLAEPA</sequence>
<dbReference type="AlphaFoldDB" id="A0A5C6TVZ2"/>
<evidence type="ECO:0000313" key="4">
    <source>
        <dbReference type="Proteomes" id="UP000321249"/>
    </source>
</evidence>
<dbReference type="OrthoDB" id="9805228at2"/>
<dbReference type="InterPro" id="IPR013538">
    <property type="entry name" value="ASHA1/2-like_C"/>
</dbReference>
<organism evidence="3 4">
    <name type="scientific">Allosphingosinicella ginsenosidimutans</name>
    <dbReference type="NCBI Taxonomy" id="1176539"/>
    <lineage>
        <taxon>Bacteria</taxon>
        <taxon>Pseudomonadati</taxon>
        <taxon>Pseudomonadota</taxon>
        <taxon>Alphaproteobacteria</taxon>
        <taxon>Sphingomonadales</taxon>
        <taxon>Sphingomonadaceae</taxon>
        <taxon>Allosphingosinicella</taxon>
    </lineage>
</organism>
<comment type="similarity">
    <text evidence="1">Belongs to the AHA1 family.</text>
</comment>
<dbReference type="EMBL" id="VOQQ01000001">
    <property type="protein sequence ID" value="TXC64643.1"/>
    <property type="molecule type" value="Genomic_DNA"/>
</dbReference>
<accession>A0A5C6TVZ2</accession>
<name>A0A5C6TVZ2_9SPHN</name>
<evidence type="ECO:0000259" key="2">
    <source>
        <dbReference type="Pfam" id="PF08327"/>
    </source>
</evidence>
<comment type="caution">
    <text evidence="3">The sequence shown here is derived from an EMBL/GenBank/DDBJ whole genome shotgun (WGS) entry which is preliminary data.</text>
</comment>
<dbReference type="InterPro" id="IPR023393">
    <property type="entry name" value="START-like_dom_sf"/>
</dbReference>
<reference evidence="3 4" key="1">
    <citation type="journal article" date="2015" name="J. Microbiol.">
        <title>Sphingosinicella ginsenosidimutans sp. nov., with ginsenoside converting activity.</title>
        <authorList>
            <person name="Kim J.K."/>
            <person name="Kang M.S."/>
            <person name="Park S.C."/>
            <person name="Kim K.M."/>
            <person name="Choi K."/>
            <person name="Yoon M.H."/>
            <person name="Im W.T."/>
        </authorList>
    </citation>
    <scope>NUCLEOTIDE SEQUENCE [LARGE SCALE GENOMIC DNA]</scope>
    <source>
        <strain evidence="3 4">BS-11</strain>
    </source>
</reference>
<protein>
    <submittedName>
        <fullName evidence="3">ATPase</fullName>
    </submittedName>
</protein>
<dbReference type="SUPFAM" id="SSF55961">
    <property type="entry name" value="Bet v1-like"/>
    <property type="match status" value="1"/>
</dbReference>
<dbReference type="Proteomes" id="UP000321249">
    <property type="component" value="Unassembled WGS sequence"/>
</dbReference>
<evidence type="ECO:0000256" key="1">
    <source>
        <dbReference type="ARBA" id="ARBA00006817"/>
    </source>
</evidence>
<feature type="domain" description="Activator of Hsp90 ATPase homologue 1/2-like C-terminal" evidence="2">
    <location>
        <begin position="34"/>
        <end position="163"/>
    </location>
</feature>
<keyword evidence="4" id="KW-1185">Reference proteome</keyword>
<dbReference type="Gene3D" id="3.30.530.20">
    <property type="match status" value="1"/>
</dbReference>
<proteinExistence type="inferred from homology"/>
<dbReference type="RefSeq" id="WP_147044066.1">
    <property type="nucleotide sequence ID" value="NZ_BAABIR010000001.1"/>
</dbReference>
<dbReference type="Pfam" id="PF08327">
    <property type="entry name" value="AHSA1"/>
    <property type="match status" value="1"/>
</dbReference>
<evidence type="ECO:0000313" key="3">
    <source>
        <dbReference type="EMBL" id="TXC64643.1"/>
    </source>
</evidence>
<gene>
    <name evidence="3" type="ORF">FRZ32_13885</name>
</gene>